<dbReference type="SUPFAM" id="SSF50978">
    <property type="entry name" value="WD40 repeat-like"/>
    <property type="match status" value="1"/>
</dbReference>
<dbReference type="InterPro" id="IPR036322">
    <property type="entry name" value="WD40_repeat_dom_sf"/>
</dbReference>
<protein>
    <submittedName>
        <fullName evidence="4">Similar to Saccharomyces cerevisiae YPL139C UME1 Negative regulator of meiosis</fullName>
    </submittedName>
</protein>
<dbReference type="Gene3D" id="2.130.10.10">
    <property type="entry name" value="YVTN repeat-like/Quinoprotein amine dehydrogenase"/>
    <property type="match status" value="1"/>
</dbReference>
<evidence type="ECO:0000313" key="4">
    <source>
        <dbReference type="EMBL" id="CAB4252729.1"/>
    </source>
</evidence>
<evidence type="ECO:0000256" key="1">
    <source>
        <dbReference type="ARBA" id="ARBA00022574"/>
    </source>
</evidence>
<keyword evidence="1 3" id="KW-0853">WD repeat</keyword>
<sequence>MTAVVLENGNVDTLAEEARLNKISNEEFKIWKKAVPTFYQHISTFKPSLQKHVTNQSKIQKTVAFTDKIFPDRTKGTLTTSVLLALGNDIYEIDVILPIGAHLTGQEASCKVEPQYEAFLKTFEQTKFEPKWRVDNNDTVAKLYYINSNDIKFVAVTNNGSVLWFKDEINTAVTSCLAEPQGASTAIKVNSDISNDLSTIVVVTTSTKESVSTSKIKIIDNVEKVGDEKRTILLNDSFVCETCKFLNGKDTIALCNNKSTIKLWDLNNTEDTPFLEFIDNTEGKLTSIGNSKIVSTLFATGSDNGIIKLWDLRSLSHDKKIEIGKDTESIREVALLSHFDEDPVSDIIFSPSSACKFVTVGRSGNVYHWDMEYLFSKGQDVDKDGKNSDDESIISSVLQAECLSFYHTGGFRRLRTDGSKKNTVACNSIIDDLVCTVDADDLLTVYIPFTARIASDSAN</sequence>
<dbReference type="GeneID" id="64855863"/>
<evidence type="ECO:0000256" key="3">
    <source>
        <dbReference type="PROSITE-ProRule" id="PRU00221"/>
    </source>
</evidence>
<feature type="repeat" description="WD" evidence="3">
    <location>
        <begin position="297"/>
        <end position="314"/>
    </location>
</feature>
<dbReference type="InterPro" id="IPR015943">
    <property type="entry name" value="WD40/YVTN_repeat-like_dom_sf"/>
</dbReference>
<name>A0A8H2ZI42_9SACH</name>
<reference evidence="4 5" key="1">
    <citation type="submission" date="2020-05" db="EMBL/GenBank/DDBJ databases">
        <authorList>
            <person name="Casaregola S."/>
            <person name="Devillers H."/>
            <person name="Grondin C."/>
        </authorList>
    </citation>
    <scope>NUCLEOTIDE SEQUENCE [LARGE SCALE GENOMIC DNA]</scope>
    <source>
        <strain evidence="4 5">CLIB 1767</strain>
    </source>
</reference>
<dbReference type="EMBL" id="CAEFZW010000002">
    <property type="protein sequence ID" value="CAB4252729.1"/>
    <property type="molecule type" value="Genomic_DNA"/>
</dbReference>
<proteinExistence type="predicted"/>
<organism evidence="4 5">
    <name type="scientific">Maudiozyma barnettii</name>
    <dbReference type="NCBI Taxonomy" id="61262"/>
    <lineage>
        <taxon>Eukaryota</taxon>
        <taxon>Fungi</taxon>
        <taxon>Dikarya</taxon>
        <taxon>Ascomycota</taxon>
        <taxon>Saccharomycotina</taxon>
        <taxon>Saccharomycetes</taxon>
        <taxon>Saccharomycetales</taxon>
        <taxon>Saccharomycetaceae</taxon>
        <taxon>Maudiozyma</taxon>
    </lineage>
</organism>
<dbReference type="RefSeq" id="XP_041404767.1">
    <property type="nucleotide sequence ID" value="XM_041548833.1"/>
</dbReference>
<evidence type="ECO:0000313" key="5">
    <source>
        <dbReference type="Proteomes" id="UP000644660"/>
    </source>
</evidence>
<comment type="caution">
    <text evidence="4">The sequence shown here is derived from an EMBL/GenBank/DDBJ whole genome shotgun (WGS) entry which is preliminary data.</text>
</comment>
<dbReference type="PROSITE" id="PS50082">
    <property type="entry name" value="WD_REPEATS_2"/>
    <property type="match status" value="1"/>
</dbReference>
<dbReference type="AlphaFoldDB" id="A0A8H2ZI42"/>
<gene>
    <name evidence="4" type="ORF">KABA2_02S03014</name>
</gene>
<evidence type="ECO:0000256" key="2">
    <source>
        <dbReference type="ARBA" id="ARBA00022737"/>
    </source>
</evidence>
<accession>A0A8H2ZI42</accession>
<dbReference type="InterPro" id="IPR050459">
    <property type="entry name" value="WD_repeat_RBAP46/RBAP48/MSI1"/>
</dbReference>
<dbReference type="SMART" id="SM00320">
    <property type="entry name" value="WD40"/>
    <property type="match status" value="3"/>
</dbReference>
<dbReference type="Proteomes" id="UP000644660">
    <property type="component" value="Unassembled WGS sequence"/>
</dbReference>
<dbReference type="PANTHER" id="PTHR22850">
    <property type="entry name" value="WD40 REPEAT FAMILY"/>
    <property type="match status" value="1"/>
</dbReference>
<dbReference type="InterPro" id="IPR001680">
    <property type="entry name" value="WD40_rpt"/>
</dbReference>
<keyword evidence="5" id="KW-1185">Reference proteome</keyword>
<keyword evidence="2" id="KW-0677">Repeat</keyword>